<reference evidence="1" key="1">
    <citation type="submission" date="2022-07" db="EMBL/GenBank/DDBJ databases">
        <title>Phylogenomic reconstructions and comparative analyses of Kickxellomycotina fungi.</title>
        <authorList>
            <person name="Reynolds N.K."/>
            <person name="Stajich J.E."/>
            <person name="Barry K."/>
            <person name="Grigoriev I.V."/>
            <person name="Crous P."/>
            <person name="Smith M.E."/>
        </authorList>
    </citation>
    <scope>NUCLEOTIDE SEQUENCE</scope>
    <source>
        <strain evidence="1">CBS 190363</strain>
    </source>
</reference>
<sequence length="459" mass="49521">MLTALCRIYPLVLSDALPANCPPPEFPEAILELVPATVTAKWTWGVAMTADIWRESWPIGKRLSAEASRNRCLLLAIHAALSQQSSDEHNSSASAKVRLAGVAAALFGNCIDEAKAIEDIVSTCSNEACEEAIELLHLWSNAYRSDRPICADRQRGLQDQSFAWSLRRWLRYNGFVPMPVLSDQERAACVPPTITCMADHSLSATAVVPLAPEPVLPKQVFFCSICGTLCTIMSRVANAGNATNSGQKNDVLPATMFCGHACESGIKSLSTTVTRAADVLSKLSHGWDLADDENDAEALVTVDDDEVPCSVATTAAKTSKFEGIAETLNRHRESSDDAEATDSLAIDWVWSTIRPLELGCAPASRFSLESGNDAGAKAEHADTPASTQIQLDNSTDEVFGEALNQRLVVGRLLADVTKMFLRDLVAAADQAMRKNQAARDSGNGEAEAKRRLLMLTPLH</sequence>
<comment type="caution">
    <text evidence="1">The sequence shown here is derived from an EMBL/GenBank/DDBJ whole genome shotgun (WGS) entry which is preliminary data.</text>
</comment>
<feature type="non-terminal residue" evidence="1">
    <location>
        <position position="459"/>
    </location>
</feature>
<name>A0ACC1LWE2_9FUNG</name>
<organism evidence="1 2">
    <name type="scientific">Coemansia aciculifera</name>
    <dbReference type="NCBI Taxonomy" id="417176"/>
    <lineage>
        <taxon>Eukaryota</taxon>
        <taxon>Fungi</taxon>
        <taxon>Fungi incertae sedis</taxon>
        <taxon>Zoopagomycota</taxon>
        <taxon>Kickxellomycotina</taxon>
        <taxon>Kickxellomycetes</taxon>
        <taxon>Kickxellales</taxon>
        <taxon>Kickxellaceae</taxon>
        <taxon>Coemansia</taxon>
    </lineage>
</organism>
<keyword evidence="2" id="KW-1185">Reference proteome</keyword>
<protein>
    <submittedName>
        <fullName evidence="1">Uncharacterized protein</fullName>
    </submittedName>
</protein>
<evidence type="ECO:0000313" key="1">
    <source>
        <dbReference type="EMBL" id="KAJ2886332.1"/>
    </source>
</evidence>
<accession>A0ACC1LWE2</accession>
<dbReference type="EMBL" id="JANBVB010002338">
    <property type="protein sequence ID" value="KAJ2886332.1"/>
    <property type="molecule type" value="Genomic_DNA"/>
</dbReference>
<dbReference type="Proteomes" id="UP001139981">
    <property type="component" value="Unassembled WGS sequence"/>
</dbReference>
<proteinExistence type="predicted"/>
<gene>
    <name evidence="1" type="ORF">IWW38_005239</name>
</gene>
<evidence type="ECO:0000313" key="2">
    <source>
        <dbReference type="Proteomes" id="UP001139981"/>
    </source>
</evidence>